<feature type="signal peptide" evidence="1">
    <location>
        <begin position="1"/>
        <end position="30"/>
    </location>
</feature>
<evidence type="ECO:0000313" key="3">
    <source>
        <dbReference type="Proteomes" id="UP001597229"/>
    </source>
</evidence>
<keyword evidence="3" id="KW-1185">Reference proteome</keyword>
<dbReference type="Proteomes" id="UP001597229">
    <property type="component" value="Unassembled WGS sequence"/>
</dbReference>
<keyword evidence="1" id="KW-0732">Signal</keyword>
<gene>
    <name evidence="2" type="ORF">ACFQ3F_03660</name>
</gene>
<dbReference type="RefSeq" id="WP_367917649.1">
    <property type="nucleotide sequence ID" value="NZ_BAABAC010000005.1"/>
</dbReference>
<sequence>MSRTRKVTLLSATTALAAASLLTAVSPADAASITGGDGSPVRARSSVAAASAVGGSIVYIHADNVWLSRPDGSGQRAVTKDGTATTPYEHPTMSDAGIIAVMKGETIVRMRQDGVVLNRITPEDLFVPDYGTVTISPILDPEISPDGSKIAYSQLRLERYNGPGGYLETEAETGFTDAAQWAGPDKYGIQLGYQPSWVTNSRVTLNRSGDVHLADLGHPSTPWFYSNDIFGQFIELQETEVSPDGNRVIFGSAGGIGMKTTVGDPRTGTPGKPTANPECYLTPDAGQPVAKDPSFGPDSDSAAYSEGGDLWVITGLAACGPTTTVTKIATGGTEPSWSPAPLSAAPAPGPQAFALAKAPVVSGKAKVGKRLRASTGTWSPAPSGVSYTWLRNGKVVRGRTASTYVVGRADRGKRIQVRVTVRRNGYTTRSAVSSTVTVRR</sequence>
<evidence type="ECO:0000256" key="1">
    <source>
        <dbReference type="SAM" id="SignalP"/>
    </source>
</evidence>
<accession>A0ABW3VUX8</accession>
<comment type="caution">
    <text evidence="2">The sequence shown here is derived from an EMBL/GenBank/DDBJ whole genome shotgun (WGS) entry which is preliminary data.</text>
</comment>
<dbReference type="SUPFAM" id="SSF69322">
    <property type="entry name" value="Tricorn protease domain 2"/>
    <property type="match status" value="1"/>
</dbReference>
<organism evidence="2 3">
    <name type="scientific">Nocardioides ginsengisoli</name>
    <dbReference type="NCBI Taxonomy" id="363868"/>
    <lineage>
        <taxon>Bacteria</taxon>
        <taxon>Bacillati</taxon>
        <taxon>Actinomycetota</taxon>
        <taxon>Actinomycetes</taxon>
        <taxon>Propionibacteriales</taxon>
        <taxon>Nocardioidaceae</taxon>
        <taxon>Nocardioides</taxon>
    </lineage>
</organism>
<proteinExistence type="predicted"/>
<feature type="chain" id="PRO_5046047244" evidence="1">
    <location>
        <begin position="31"/>
        <end position="440"/>
    </location>
</feature>
<dbReference type="EMBL" id="JBHTLX010000005">
    <property type="protein sequence ID" value="MFD1246876.1"/>
    <property type="molecule type" value="Genomic_DNA"/>
</dbReference>
<reference evidence="3" key="1">
    <citation type="journal article" date="2019" name="Int. J. Syst. Evol. Microbiol.">
        <title>The Global Catalogue of Microorganisms (GCM) 10K type strain sequencing project: providing services to taxonomists for standard genome sequencing and annotation.</title>
        <authorList>
            <consortium name="The Broad Institute Genomics Platform"/>
            <consortium name="The Broad Institute Genome Sequencing Center for Infectious Disease"/>
            <person name="Wu L."/>
            <person name="Ma J."/>
        </authorList>
    </citation>
    <scope>NUCLEOTIDE SEQUENCE [LARGE SCALE GENOMIC DNA]</scope>
    <source>
        <strain evidence="3">CCUG 52478</strain>
    </source>
</reference>
<protein>
    <submittedName>
        <fullName evidence="2">Uncharacterized protein</fullName>
    </submittedName>
</protein>
<evidence type="ECO:0000313" key="2">
    <source>
        <dbReference type="EMBL" id="MFD1246876.1"/>
    </source>
</evidence>
<dbReference type="Gene3D" id="2.120.10.30">
    <property type="entry name" value="TolB, C-terminal domain"/>
    <property type="match status" value="1"/>
</dbReference>
<dbReference type="InterPro" id="IPR011042">
    <property type="entry name" value="6-blade_b-propeller_TolB-like"/>
</dbReference>
<name>A0ABW3VUX8_9ACTN</name>
<dbReference type="Gene3D" id="2.60.40.2700">
    <property type="match status" value="1"/>
</dbReference>